<dbReference type="RefSeq" id="WP_200043625.1">
    <property type="nucleotide sequence ID" value="NZ_JADWNO010000005.1"/>
</dbReference>
<protein>
    <submittedName>
        <fullName evidence="1">Uncharacterized protein</fullName>
    </submittedName>
</protein>
<reference evidence="1 2" key="1">
    <citation type="submission" date="2020-11" db="EMBL/GenBank/DDBJ databases">
        <title>Enhanced detection system for hospital associated transmission using whole genome sequencing surveillance.</title>
        <authorList>
            <person name="Harrison L.H."/>
            <person name="Van Tyne D."/>
            <person name="Marsh J.W."/>
            <person name="Griffith M.P."/>
            <person name="Snyder D.J."/>
            <person name="Cooper V.S."/>
            <person name="Mustapha M."/>
        </authorList>
    </citation>
    <scope>NUCLEOTIDE SEQUENCE [LARGE SCALE GENOMIC DNA]</scope>
    <source>
        <strain evidence="1 2">ACIN00241</strain>
    </source>
</reference>
<gene>
    <name evidence="1" type="ORF">I6M64_10705</name>
</gene>
<organism evidence="1 2">
    <name type="scientific">Acinetobacter lactucae</name>
    <dbReference type="NCBI Taxonomy" id="1785128"/>
    <lineage>
        <taxon>Bacteria</taxon>
        <taxon>Pseudomonadati</taxon>
        <taxon>Pseudomonadota</taxon>
        <taxon>Gammaproteobacteria</taxon>
        <taxon>Moraxellales</taxon>
        <taxon>Moraxellaceae</taxon>
        <taxon>Acinetobacter</taxon>
        <taxon>Acinetobacter calcoaceticus/baumannii complex</taxon>
    </lineage>
</organism>
<comment type="caution">
    <text evidence="1">The sequence shown here is derived from an EMBL/GenBank/DDBJ whole genome shotgun (WGS) entry which is preliminary data.</text>
</comment>
<dbReference type="Proteomes" id="UP000808699">
    <property type="component" value="Unassembled WGS sequence"/>
</dbReference>
<accession>A0ABS1AIN4</accession>
<sequence length="98" mass="11497">MKKLIKLMPDYQCYPLWEYDELGLVANLNPEDLTISKVLIDKLILWSDMYDETLCLDDPINSGFKSIEDEKKFQLLGEELFKSLREELSGQYDVICEI</sequence>
<name>A0ABS1AIN4_9GAMM</name>
<evidence type="ECO:0000313" key="1">
    <source>
        <dbReference type="EMBL" id="MBJ8437790.1"/>
    </source>
</evidence>
<dbReference type="EMBL" id="JADWNO010000005">
    <property type="protein sequence ID" value="MBJ8437790.1"/>
    <property type="molecule type" value="Genomic_DNA"/>
</dbReference>
<proteinExistence type="predicted"/>
<keyword evidence="2" id="KW-1185">Reference proteome</keyword>
<evidence type="ECO:0000313" key="2">
    <source>
        <dbReference type="Proteomes" id="UP000808699"/>
    </source>
</evidence>